<reference evidence="9" key="1">
    <citation type="journal article" date="2017" name="Biotechnol. Biofuels">
        <title>Evaluation of environmental bacterial communities as a factor affecting the growth of duckweed Lemna minor.</title>
        <authorList>
            <person name="Ishizawa H."/>
            <person name="Kuroda M."/>
            <person name="Morikawa M."/>
            <person name="Ike M."/>
        </authorList>
    </citation>
    <scope>NUCLEOTIDE SEQUENCE [LARGE SCALE GENOMIC DNA]</scope>
    <source>
        <strain evidence="9">H3</strain>
    </source>
</reference>
<dbReference type="SMART" id="SM00062">
    <property type="entry name" value="PBPb"/>
    <property type="match status" value="1"/>
</dbReference>
<keyword evidence="3" id="KW-0813">Transport</keyword>
<dbReference type="SUPFAM" id="SSF53850">
    <property type="entry name" value="Periplasmic binding protein-like II"/>
    <property type="match status" value="1"/>
</dbReference>
<dbReference type="PANTHER" id="PTHR30024">
    <property type="entry name" value="ALIPHATIC SULFONATES-BINDING PROTEIN-RELATED"/>
    <property type="match status" value="1"/>
</dbReference>
<keyword evidence="4" id="KW-0732">Signal</keyword>
<accession>A0A0F3K4B9</accession>
<gene>
    <name evidence="8" type="ORF">DLM_1543</name>
</gene>
<dbReference type="GO" id="GO:0042597">
    <property type="term" value="C:periplasmic space"/>
    <property type="evidence" value="ECO:0007669"/>
    <property type="project" value="UniProtKB-SubCell"/>
</dbReference>
<dbReference type="RefSeq" id="WP_045848243.1">
    <property type="nucleotide sequence ID" value="NZ_AP018823.1"/>
</dbReference>
<evidence type="ECO:0000313" key="9">
    <source>
        <dbReference type="Proteomes" id="UP000198290"/>
    </source>
</evidence>
<dbReference type="AlphaFoldDB" id="A0A0F3K4B9"/>
<dbReference type="FunFam" id="3.40.190.10:FF:000050">
    <property type="entry name" value="Sulfonate ABC transporter substrate-binding protein"/>
    <property type="match status" value="1"/>
</dbReference>
<evidence type="ECO:0000256" key="2">
    <source>
        <dbReference type="ARBA" id="ARBA00010742"/>
    </source>
</evidence>
<protein>
    <recommendedName>
        <fullName evidence="6">Putative aliphatic sulfonates-binding protein</fullName>
    </recommendedName>
</protein>
<evidence type="ECO:0000256" key="6">
    <source>
        <dbReference type="ARBA" id="ARBA00070228"/>
    </source>
</evidence>
<dbReference type="PROSITE" id="PS51318">
    <property type="entry name" value="TAT"/>
    <property type="match status" value="1"/>
</dbReference>
<evidence type="ECO:0000256" key="3">
    <source>
        <dbReference type="ARBA" id="ARBA00022448"/>
    </source>
</evidence>
<evidence type="ECO:0000256" key="1">
    <source>
        <dbReference type="ARBA" id="ARBA00004418"/>
    </source>
</evidence>
<dbReference type="InterPro" id="IPR010067">
    <property type="entry name" value="ABC_SsuA_sub-bd"/>
</dbReference>
<reference evidence="9" key="3">
    <citation type="journal article" date="2017" name="Plant Physiol. Biochem.">
        <title>Differential oxidative and antioxidative response of duckweed Lemna minor toward plant growth promoting/inhibiting bacteria.</title>
        <authorList>
            <person name="Ishizawa H."/>
            <person name="Kuroda M."/>
            <person name="Morikawa M."/>
            <person name="Ike M."/>
        </authorList>
    </citation>
    <scope>NUCLEOTIDE SEQUENCE [LARGE SCALE GENOMIC DNA]</scope>
    <source>
        <strain evidence="9">H3</strain>
    </source>
</reference>
<dbReference type="GO" id="GO:0042626">
    <property type="term" value="F:ATPase-coupled transmembrane transporter activity"/>
    <property type="evidence" value="ECO:0007669"/>
    <property type="project" value="InterPro"/>
</dbReference>
<dbReference type="NCBIfam" id="TIGR01728">
    <property type="entry name" value="SsuA_fam"/>
    <property type="match status" value="1"/>
</dbReference>
<organism evidence="8 9">
    <name type="scientific">Aquitalea magnusonii</name>
    <dbReference type="NCBI Taxonomy" id="332411"/>
    <lineage>
        <taxon>Bacteria</taxon>
        <taxon>Pseudomonadati</taxon>
        <taxon>Pseudomonadota</taxon>
        <taxon>Betaproteobacteria</taxon>
        <taxon>Neisseriales</taxon>
        <taxon>Chromobacteriaceae</taxon>
        <taxon>Aquitalea</taxon>
    </lineage>
</organism>
<evidence type="ECO:0000313" key="8">
    <source>
        <dbReference type="EMBL" id="BBF85162.1"/>
    </source>
</evidence>
<dbReference type="PANTHER" id="PTHR30024:SF42">
    <property type="entry name" value="ALIPHATIC SULFONATES-BINDING PROTEIN-RELATED"/>
    <property type="match status" value="1"/>
</dbReference>
<evidence type="ECO:0000259" key="7">
    <source>
        <dbReference type="SMART" id="SM00062"/>
    </source>
</evidence>
<dbReference type="Gene3D" id="3.40.190.10">
    <property type="entry name" value="Periplasmic binding protein-like II"/>
    <property type="match status" value="2"/>
</dbReference>
<name>A0A0F3K4B9_9NEIS</name>
<dbReference type="InterPro" id="IPR006311">
    <property type="entry name" value="TAT_signal"/>
</dbReference>
<sequence>MQHFNPTRRRVLGLLAAAGLALSSLSATALAAGSDTLNIGYQKYGTLVLLKAQGTLEKRLAPLGVKVKWAEFPGGPQLLEALNVGSVDLGTTGETPPIFAQAAGADLLYLANEPAAPEGEAIVVGKDSPIRSVKDLKGKRVALNKGSNVHYLLVRALEKAGLKYEDITPVFLNPADGRAAFQQGSVDAWVIWDPFLAAAEKQLNARQLADGKGIVNNTQFYLARKPYVASNPKVIKVVLEELQRLDAWGKSHIPEVAAELSGQIGLDKDIVQVAAKRSGYGVKLLDGKVVAEQQRIADTFFKLKLIPKPLVVKDIVWDGK</sequence>
<feature type="domain" description="Solute-binding protein family 3/N-terminal" evidence="7">
    <location>
        <begin position="36"/>
        <end position="252"/>
    </location>
</feature>
<dbReference type="STRING" id="332411.VI06_18190"/>
<dbReference type="InterPro" id="IPR001638">
    <property type="entry name" value="Solute-binding_3/MltF_N"/>
</dbReference>
<dbReference type="NCBIfam" id="NF008588">
    <property type="entry name" value="PRK11553.1"/>
    <property type="match status" value="1"/>
</dbReference>
<dbReference type="Pfam" id="PF09084">
    <property type="entry name" value="NMT1"/>
    <property type="match status" value="1"/>
</dbReference>
<reference evidence="8 9" key="2">
    <citation type="journal article" date="2017" name="Genome Announc.">
        <title>Draft genome sequence of Aquitalea magnusonii strain H3, a plant growth-promoting bacterium of duckweed Lemna minor.</title>
        <authorList>
            <person name="Ishizawa H."/>
            <person name="Kuroda M."/>
            <person name="Ike M."/>
        </authorList>
    </citation>
    <scope>NUCLEOTIDE SEQUENCE [LARGE SCALE GENOMIC DNA]</scope>
    <source>
        <strain evidence="8 9">H3</strain>
    </source>
</reference>
<comment type="similarity">
    <text evidence="2">Belongs to the bacterial solute-binding protein SsuA/TauA family.</text>
</comment>
<evidence type="ECO:0000256" key="4">
    <source>
        <dbReference type="ARBA" id="ARBA00022729"/>
    </source>
</evidence>
<comment type="subcellular location">
    <subcellularLocation>
        <location evidence="1">Periplasm</location>
    </subcellularLocation>
</comment>
<comment type="function">
    <text evidence="5">Part of a binding-protein-dependent transport system for aliphatic sulfonates. Putative binding protein.</text>
</comment>
<keyword evidence="9" id="KW-1185">Reference proteome</keyword>
<dbReference type="CDD" id="cd13557">
    <property type="entry name" value="PBP2_SsuA"/>
    <property type="match status" value="1"/>
</dbReference>
<dbReference type="GO" id="GO:0016020">
    <property type="term" value="C:membrane"/>
    <property type="evidence" value="ECO:0007669"/>
    <property type="project" value="InterPro"/>
</dbReference>
<dbReference type="Proteomes" id="UP000198290">
    <property type="component" value="Chromosome"/>
</dbReference>
<proteinExistence type="inferred from homology"/>
<dbReference type="InterPro" id="IPR015168">
    <property type="entry name" value="SsuA/THI5"/>
</dbReference>
<dbReference type="OrthoDB" id="286202at2"/>
<dbReference type="KEGG" id="amah:DLM_1543"/>
<evidence type="ECO:0000256" key="5">
    <source>
        <dbReference type="ARBA" id="ARBA00055538"/>
    </source>
</evidence>
<dbReference type="EMBL" id="AP018823">
    <property type="protein sequence ID" value="BBF85162.1"/>
    <property type="molecule type" value="Genomic_DNA"/>
</dbReference>